<dbReference type="PROSITE" id="PS50930">
    <property type="entry name" value="HTH_LYTTR"/>
    <property type="match status" value="1"/>
</dbReference>
<dbReference type="PANTHER" id="PTHR37299:SF1">
    <property type="entry name" value="STAGE 0 SPORULATION PROTEIN A HOMOLOG"/>
    <property type="match status" value="1"/>
</dbReference>
<dbReference type="PANTHER" id="PTHR37299">
    <property type="entry name" value="TRANSCRIPTIONAL REGULATOR-RELATED"/>
    <property type="match status" value="1"/>
</dbReference>
<proteinExistence type="predicted"/>
<reference evidence="3 4" key="1">
    <citation type="submission" date="2017-03" db="EMBL/GenBank/DDBJ databases">
        <title>Complete genome sequence of Blastomonas fulva degrading microcsystin LR.</title>
        <authorList>
            <person name="Lee H.-g."/>
            <person name="Jin L."/>
            <person name="oh H.-M."/>
        </authorList>
    </citation>
    <scope>NUCLEOTIDE SEQUENCE [LARGE SCALE GENOMIC DNA]</scope>
    <source>
        <strain evidence="3 4">T2</strain>
    </source>
</reference>
<feature type="transmembrane region" description="Helical" evidence="1">
    <location>
        <begin position="129"/>
        <end position="149"/>
    </location>
</feature>
<dbReference type="Proteomes" id="UP000258016">
    <property type="component" value="Chromosome"/>
</dbReference>
<sequence length="272" mass="29297">MLKPPDPAPQPQTLLPPPSALTLWLCGLAGAWLMYFAVFLQVPQASLGNAAINALANVAPLALLAAGAHLLINRHVMRLSVPAQIISHVLIGSAFAATWFALVTLTLALVSYVQRGQFDLSGFTGGAFIWQNLQGLVLYWALAATTYAVRGGRSAAPVTIVSAPPLERYLTRKGDDIAPVHVRDIIVIAGAQDYAEVTTLADTHLVRMSLSEFEQRLDPQRFIRVHRSRIINIDHLDYAEPAGAGRLIAHMTDGTTVALSRTGSQSLRALIV</sequence>
<feature type="domain" description="HTH LytTR-type" evidence="2">
    <location>
        <begin position="172"/>
        <end position="272"/>
    </location>
</feature>
<keyword evidence="1" id="KW-1133">Transmembrane helix</keyword>
<keyword evidence="4" id="KW-1185">Reference proteome</keyword>
<dbReference type="GeneID" id="303484550"/>
<dbReference type="InterPro" id="IPR046947">
    <property type="entry name" value="LytR-like"/>
</dbReference>
<dbReference type="Gene3D" id="2.40.50.1020">
    <property type="entry name" value="LytTr DNA-binding domain"/>
    <property type="match status" value="1"/>
</dbReference>
<evidence type="ECO:0000313" key="3">
    <source>
        <dbReference type="EMBL" id="ASR50571.1"/>
    </source>
</evidence>
<gene>
    <name evidence="3" type="ORF">B5J99_03050</name>
</gene>
<evidence type="ECO:0000259" key="2">
    <source>
        <dbReference type="PROSITE" id="PS50930"/>
    </source>
</evidence>
<keyword evidence="1" id="KW-0472">Membrane</keyword>
<evidence type="ECO:0000256" key="1">
    <source>
        <dbReference type="SAM" id="Phobius"/>
    </source>
</evidence>
<feature type="transmembrane region" description="Helical" evidence="1">
    <location>
        <begin position="85"/>
        <end position="109"/>
    </location>
</feature>
<name>A0ABN5B121_9SPHN</name>
<evidence type="ECO:0000313" key="4">
    <source>
        <dbReference type="Proteomes" id="UP000258016"/>
    </source>
</evidence>
<organism evidence="3 4">
    <name type="scientific">Blastomonas fulva</name>
    <dbReference type="NCBI Taxonomy" id="1550728"/>
    <lineage>
        <taxon>Bacteria</taxon>
        <taxon>Pseudomonadati</taxon>
        <taxon>Pseudomonadota</taxon>
        <taxon>Alphaproteobacteria</taxon>
        <taxon>Sphingomonadales</taxon>
        <taxon>Sphingomonadaceae</taxon>
        <taxon>Blastomonas</taxon>
    </lineage>
</organism>
<dbReference type="InterPro" id="IPR007492">
    <property type="entry name" value="LytTR_DNA-bd_dom"/>
</dbReference>
<feature type="transmembrane region" description="Helical" evidence="1">
    <location>
        <begin position="21"/>
        <end position="42"/>
    </location>
</feature>
<dbReference type="RefSeq" id="WP_117351433.1">
    <property type="nucleotide sequence ID" value="NZ_CP020083.1"/>
</dbReference>
<accession>A0ABN5B121</accession>
<dbReference type="Pfam" id="PF04397">
    <property type="entry name" value="LytTR"/>
    <property type="match status" value="1"/>
</dbReference>
<protein>
    <recommendedName>
        <fullName evidence="2">HTH LytTR-type domain-containing protein</fullName>
    </recommendedName>
</protein>
<feature type="transmembrane region" description="Helical" evidence="1">
    <location>
        <begin position="54"/>
        <end position="73"/>
    </location>
</feature>
<dbReference type="SMART" id="SM00850">
    <property type="entry name" value="LytTR"/>
    <property type="match status" value="1"/>
</dbReference>
<keyword evidence="1" id="KW-0812">Transmembrane</keyword>
<dbReference type="EMBL" id="CP020083">
    <property type="protein sequence ID" value="ASR50571.1"/>
    <property type="molecule type" value="Genomic_DNA"/>
</dbReference>